<organism evidence="2 3">
    <name type="scientific">Porphyromonas miyakawae</name>
    <dbReference type="NCBI Taxonomy" id="3137470"/>
    <lineage>
        <taxon>Bacteria</taxon>
        <taxon>Pseudomonadati</taxon>
        <taxon>Bacteroidota</taxon>
        <taxon>Bacteroidia</taxon>
        <taxon>Bacteroidales</taxon>
        <taxon>Porphyromonadaceae</taxon>
        <taxon>Porphyromonas</taxon>
    </lineage>
</organism>
<name>A0ABQ0E160_9PORP</name>
<dbReference type="RefSeq" id="WP_411915208.1">
    <property type="nucleotide sequence ID" value="NZ_BAAFSF010000001.1"/>
</dbReference>
<sequence length="143" mass="16587">MRQKEENLGPIPSSEQCRKAYRVPEGYFTQLKKEVEERILQEPIPVPEVKKEVKTNKRLTIVLRPYLYMAATFVIVIGSIRMLNLLQHDLAETQTHVDSISNVLTNKVESTLTESDFAEYYASYVEEHLADENWLETVASERQ</sequence>
<dbReference type="Proteomes" id="UP001628220">
    <property type="component" value="Unassembled WGS sequence"/>
</dbReference>
<protein>
    <submittedName>
        <fullName evidence="2">Uncharacterized protein</fullName>
    </submittedName>
</protein>
<accession>A0ABQ0E160</accession>
<gene>
    <name evidence="2" type="ORF">Tsumi_05010</name>
</gene>
<keyword evidence="3" id="KW-1185">Reference proteome</keyword>
<keyword evidence="1" id="KW-0472">Membrane</keyword>
<evidence type="ECO:0000313" key="3">
    <source>
        <dbReference type="Proteomes" id="UP001628220"/>
    </source>
</evidence>
<keyword evidence="1" id="KW-0812">Transmembrane</keyword>
<comment type="caution">
    <text evidence="2">The sequence shown here is derived from an EMBL/GenBank/DDBJ whole genome shotgun (WGS) entry which is preliminary data.</text>
</comment>
<feature type="transmembrane region" description="Helical" evidence="1">
    <location>
        <begin position="66"/>
        <end position="86"/>
    </location>
</feature>
<dbReference type="EMBL" id="BAAFSF010000001">
    <property type="protein sequence ID" value="GAB1251397.1"/>
    <property type="molecule type" value="Genomic_DNA"/>
</dbReference>
<evidence type="ECO:0000313" key="2">
    <source>
        <dbReference type="EMBL" id="GAB1251397.1"/>
    </source>
</evidence>
<keyword evidence="1" id="KW-1133">Transmembrane helix</keyword>
<evidence type="ECO:0000256" key="1">
    <source>
        <dbReference type="SAM" id="Phobius"/>
    </source>
</evidence>
<proteinExistence type="predicted"/>
<reference evidence="2 3" key="1">
    <citation type="journal article" date="2025" name="Int. J. Syst. Evol. Microbiol.">
        <title>Desulfovibrio falkowii sp. nov., Porphyromonas miyakawae sp. nov., Mediterraneibacter flintii sp. nov. and Owariibacterium komagatae gen. nov., sp. nov., isolated from human faeces.</title>
        <authorList>
            <person name="Hamaguchi T."/>
            <person name="Ohara M."/>
            <person name="Hisatomi A."/>
            <person name="Sekiguchi K."/>
            <person name="Takeda J.I."/>
            <person name="Ueyama J."/>
            <person name="Ito M."/>
            <person name="Nishiwaki H."/>
            <person name="Ogi T."/>
            <person name="Hirayama M."/>
            <person name="Ohkuma M."/>
            <person name="Sakamoto M."/>
            <person name="Ohno K."/>
        </authorList>
    </citation>
    <scope>NUCLEOTIDE SEQUENCE [LARGE SCALE GENOMIC DNA]</scope>
    <source>
        <strain evidence="2 3">13CB11C</strain>
    </source>
</reference>